<dbReference type="InterPro" id="IPR011990">
    <property type="entry name" value="TPR-like_helical_dom_sf"/>
</dbReference>
<dbReference type="InterPro" id="IPR019734">
    <property type="entry name" value="TPR_rpt"/>
</dbReference>
<dbReference type="SUPFAM" id="SSF54534">
    <property type="entry name" value="FKBP-like"/>
    <property type="match status" value="1"/>
</dbReference>
<evidence type="ECO:0000256" key="2">
    <source>
        <dbReference type="ARBA" id="ARBA00022490"/>
    </source>
</evidence>
<accession>A0AAE1H686</accession>
<dbReference type="EMBL" id="JAHWGI010000424">
    <property type="protein sequence ID" value="KAK3915338.1"/>
    <property type="molecule type" value="Genomic_DNA"/>
</dbReference>
<keyword evidence="6" id="KW-0675">Receptor</keyword>
<reference evidence="6" key="1">
    <citation type="submission" date="2021-07" db="EMBL/GenBank/DDBJ databases">
        <authorList>
            <person name="Catto M.A."/>
            <person name="Jacobson A."/>
            <person name="Kennedy G."/>
            <person name="Labadie P."/>
            <person name="Hunt B.G."/>
            <person name="Srinivasan R."/>
        </authorList>
    </citation>
    <scope>NUCLEOTIDE SEQUENCE</scope>
    <source>
        <strain evidence="6">PL_HMW_Pooled</strain>
        <tissue evidence="6">Head</tissue>
    </source>
</reference>
<dbReference type="AlphaFoldDB" id="A0AAE1H686"/>
<evidence type="ECO:0000313" key="7">
    <source>
        <dbReference type="Proteomes" id="UP001219518"/>
    </source>
</evidence>
<dbReference type="Pfam" id="PF23322">
    <property type="entry name" value="PPIase_AIP"/>
    <property type="match status" value="1"/>
</dbReference>
<evidence type="ECO:0000259" key="5">
    <source>
        <dbReference type="Pfam" id="PF23322"/>
    </source>
</evidence>
<gene>
    <name evidence="6" type="ORF">KUF71_024614</name>
</gene>
<dbReference type="Proteomes" id="UP001219518">
    <property type="component" value="Unassembled WGS sequence"/>
</dbReference>
<dbReference type="InterPro" id="IPR039663">
    <property type="entry name" value="AIP/AIPL1/TTC9"/>
</dbReference>
<dbReference type="Gene3D" id="3.10.50.40">
    <property type="match status" value="1"/>
</dbReference>
<reference evidence="6" key="2">
    <citation type="journal article" date="2023" name="BMC Genomics">
        <title>Pest status, molecular evolution, and epigenetic factors derived from the genome assembly of Frankliniella fusca, a thysanopteran phytovirus vector.</title>
        <authorList>
            <person name="Catto M.A."/>
            <person name="Labadie P.E."/>
            <person name="Jacobson A.L."/>
            <person name="Kennedy G.G."/>
            <person name="Srinivasan R."/>
            <person name="Hunt B.G."/>
        </authorList>
    </citation>
    <scope>NUCLEOTIDE SEQUENCE</scope>
    <source>
        <strain evidence="6">PL_HMW_Pooled</strain>
    </source>
</reference>
<protein>
    <submittedName>
        <fullName evidence="6">AH receptor-interacting protein</fullName>
    </submittedName>
</protein>
<dbReference type="FunFam" id="1.25.40.10:FF:000052">
    <property type="entry name" value="Aryl-hydrocarbon-interacting protein-like 1"/>
    <property type="match status" value="1"/>
</dbReference>
<dbReference type="PANTHER" id="PTHR11242:SF0">
    <property type="entry name" value="TPR_REGION DOMAIN-CONTAINING PROTEIN"/>
    <property type="match status" value="1"/>
</dbReference>
<keyword evidence="7" id="KW-1185">Reference proteome</keyword>
<comment type="caution">
    <text evidence="6">The sequence shown here is derived from an EMBL/GenBank/DDBJ whole genome shotgun (WGS) entry which is preliminary data.</text>
</comment>
<keyword evidence="2" id="KW-0963">Cytoplasm</keyword>
<evidence type="ECO:0000256" key="4">
    <source>
        <dbReference type="ARBA" id="ARBA00022803"/>
    </source>
</evidence>
<evidence type="ECO:0000256" key="3">
    <source>
        <dbReference type="ARBA" id="ARBA00022737"/>
    </source>
</evidence>
<organism evidence="6 7">
    <name type="scientific">Frankliniella fusca</name>
    <dbReference type="NCBI Taxonomy" id="407009"/>
    <lineage>
        <taxon>Eukaryota</taxon>
        <taxon>Metazoa</taxon>
        <taxon>Ecdysozoa</taxon>
        <taxon>Arthropoda</taxon>
        <taxon>Hexapoda</taxon>
        <taxon>Insecta</taxon>
        <taxon>Pterygota</taxon>
        <taxon>Neoptera</taxon>
        <taxon>Paraneoptera</taxon>
        <taxon>Thysanoptera</taxon>
        <taxon>Terebrantia</taxon>
        <taxon>Thripoidea</taxon>
        <taxon>Thripidae</taxon>
        <taxon>Frankliniella</taxon>
    </lineage>
</organism>
<keyword evidence="3" id="KW-0677">Repeat</keyword>
<dbReference type="GO" id="GO:0003755">
    <property type="term" value="F:peptidyl-prolyl cis-trans isomerase activity"/>
    <property type="evidence" value="ECO:0007669"/>
    <property type="project" value="InterPro"/>
</dbReference>
<proteinExistence type="predicted"/>
<sequence length="320" mass="36857">MSEPPIKKKILHAGSKKVDFKPGCKLEFHFITKLTDDEGTVLDDSRKMGKPMELILGKKFKLEVWETIVQLMSLHEVSSFTVDKSLVLQYPFVAKALRDMGKPPDAKRHHCCGVTLQNEGLGYEDLNKLVKDPVDLEFIIELLKVEAPDEYKKESWQMSEKEKLENVPKLREEGNNYYKEEKFNEACESYTLALGLIEQLMLKEKPRDTEWLELQELKIPLLLNLSQCKLKLGEYYPVIEHCSTVLGVHPDNEKALFRRAKAHIGAWNPSEARADFKKLVELNPKLEKSVSQELKVLEDLIRQRNIEDRAKLSGKMFCGS</sequence>
<dbReference type="Gene3D" id="1.25.40.10">
    <property type="entry name" value="Tetratricopeptide repeat domain"/>
    <property type="match status" value="1"/>
</dbReference>
<keyword evidence="4" id="KW-0802">TPR repeat</keyword>
<dbReference type="SMART" id="SM00028">
    <property type="entry name" value="TPR"/>
    <property type="match status" value="3"/>
</dbReference>
<dbReference type="InterPro" id="IPR056277">
    <property type="entry name" value="PPIase_AIP"/>
</dbReference>
<dbReference type="PANTHER" id="PTHR11242">
    <property type="entry name" value="ARYL HYDROCARBON RECEPTOR INTERACTING PROTEIN RELATED"/>
    <property type="match status" value="1"/>
</dbReference>
<evidence type="ECO:0000256" key="1">
    <source>
        <dbReference type="ARBA" id="ARBA00004496"/>
    </source>
</evidence>
<evidence type="ECO:0000313" key="6">
    <source>
        <dbReference type="EMBL" id="KAK3915338.1"/>
    </source>
</evidence>
<dbReference type="GO" id="GO:0005737">
    <property type="term" value="C:cytoplasm"/>
    <property type="evidence" value="ECO:0007669"/>
    <property type="project" value="UniProtKB-SubCell"/>
</dbReference>
<dbReference type="InterPro" id="IPR046357">
    <property type="entry name" value="PPIase_dom_sf"/>
</dbReference>
<name>A0AAE1H686_9NEOP</name>
<feature type="domain" description="AIP/AIPL N-terminal FKBP-type PPIase" evidence="5">
    <location>
        <begin position="23"/>
        <end position="144"/>
    </location>
</feature>
<dbReference type="SUPFAM" id="SSF48452">
    <property type="entry name" value="TPR-like"/>
    <property type="match status" value="1"/>
</dbReference>
<comment type="subcellular location">
    <subcellularLocation>
        <location evidence="1">Cytoplasm</location>
    </subcellularLocation>
</comment>